<comment type="function">
    <text evidence="7">Binds directly to 16S ribosomal RNA.</text>
</comment>
<sequence length="115" mass="12689">MANTKSALKRVQIAERNRVRNKTYKSAVKTLMKNYMSAVQTYAANPSPELLQEVENRMSAAYSKIDKAVKRGVLHTNNGSRKKSRLAKALKRTLPQTEAGTTVSDSATTEDTADS</sequence>
<gene>
    <name evidence="7 9" type="primary">rpsT</name>
    <name evidence="7" type="synonym">rps20</name>
    <name evidence="9" type="ORF">NDI37_03735</name>
</gene>
<dbReference type="HAMAP" id="MF_00500">
    <property type="entry name" value="Ribosomal_bS20"/>
    <property type="match status" value="1"/>
</dbReference>
<protein>
    <recommendedName>
        <fullName evidence="6 7">Small ribosomal subunit protein bS20</fullName>
    </recommendedName>
</protein>
<keyword evidence="10" id="KW-1185">Reference proteome</keyword>
<feature type="compositionally biased region" description="Polar residues" evidence="8">
    <location>
        <begin position="94"/>
        <end position="115"/>
    </location>
</feature>
<evidence type="ECO:0000256" key="1">
    <source>
        <dbReference type="ARBA" id="ARBA00007634"/>
    </source>
</evidence>
<comment type="similarity">
    <text evidence="1 7">Belongs to the bacterial ribosomal protein bS20 family.</text>
</comment>
<dbReference type="PANTHER" id="PTHR33398:SF1">
    <property type="entry name" value="SMALL RIBOSOMAL SUBUNIT PROTEIN BS20C"/>
    <property type="match status" value="1"/>
</dbReference>
<keyword evidence="5 7" id="KW-0687">Ribonucleoprotein</keyword>
<dbReference type="SUPFAM" id="SSF46992">
    <property type="entry name" value="Ribosomal protein S20"/>
    <property type="match status" value="1"/>
</dbReference>
<name>A0ABV0JJG3_9CYAN</name>
<dbReference type="RefSeq" id="WP_190418867.1">
    <property type="nucleotide sequence ID" value="NZ_JAMPKK010000005.1"/>
</dbReference>
<dbReference type="PANTHER" id="PTHR33398">
    <property type="entry name" value="30S RIBOSOMAL PROTEIN S20"/>
    <property type="match status" value="1"/>
</dbReference>
<evidence type="ECO:0000313" key="9">
    <source>
        <dbReference type="EMBL" id="MEP0863576.1"/>
    </source>
</evidence>
<reference evidence="9 10" key="1">
    <citation type="submission" date="2022-04" db="EMBL/GenBank/DDBJ databases">
        <title>Positive selection, recombination, and allopatry shape intraspecific diversity of widespread and dominant cyanobacteria.</title>
        <authorList>
            <person name="Wei J."/>
            <person name="Shu W."/>
            <person name="Hu C."/>
        </authorList>
    </citation>
    <scope>NUCLEOTIDE SEQUENCE [LARGE SCALE GENOMIC DNA]</scope>
    <source>
        <strain evidence="9 10">GB2-A5</strain>
    </source>
</reference>
<feature type="compositionally biased region" description="Basic residues" evidence="8">
    <location>
        <begin position="80"/>
        <end position="91"/>
    </location>
</feature>
<keyword evidence="2 7" id="KW-0699">rRNA-binding</keyword>
<evidence type="ECO:0000256" key="8">
    <source>
        <dbReference type="SAM" id="MobiDB-lite"/>
    </source>
</evidence>
<evidence type="ECO:0000256" key="7">
    <source>
        <dbReference type="HAMAP-Rule" id="MF_00500"/>
    </source>
</evidence>
<dbReference type="GO" id="GO:0005840">
    <property type="term" value="C:ribosome"/>
    <property type="evidence" value="ECO:0007669"/>
    <property type="project" value="UniProtKB-KW"/>
</dbReference>
<feature type="region of interest" description="Disordered" evidence="8">
    <location>
        <begin position="77"/>
        <end position="115"/>
    </location>
</feature>
<comment type="caution">
    <text evidence="9">The sequence shown here is derived from an EMBL/GenBank/DDBJ whole genome shotgun (WGS) entry which is preliminary data.</text>
</comment>
<dbReference type="Proteomes" id="UP001442494">
    <property type="component" value="Unassembled WGS sequence"/>
</dbReference>
<evidence type="ECO:0000256" key="6">
    <source>
        <dbReference type="ARBA" id="ARBA00035136"/>
    </source>
</evidence>
<dbReference type="InterPro" id="IPR036510">
    <property type="entry name" value="Ribosomal_bS20_sf"/>
</dbReference>
<dbReference type="Gene3D" id="1.20.58.110">
    <property type="entry name" value="Ribosomal protein S20"/>
    <property type="match status" value="1"/>
</dbReference>
<organism evidence="9 10">
    <name type="scientific">Funiculus sociatus GB2-A5</name>
    <dbReference type="NCBI Taxonomy" id="2933946"/>
    <lineage>
        <taxon>Bacteria</taxon>
        <taxon>Bacillati</taxon>
        <taxon>Cyanobacteriota</taxon>
        <taxon>Cyanophyceae</taxon>
        <taxon>Coleofasciculales</taxon>
        <taxon>Coleofasciculaceae</taxon>
        <taxon>Funiculus</taxon>
    </lineage>
</organism>
<evidence type="ECO:0000256" key="4">
    <source>
        <dbReference type="ARBA" id="ARBA00022980"/>
    </source>
</evidence>
<keyword evidence="3 7" id="KW-0694">RNA-binding</keyword>
<dbReference type="NCBIfam" id="TIGR00029">
    <property type="entry name" value="S20"/>
    <property type="match status" value="1"/>
</dbReference>
<evidence type="ECO:0000256" key="3">
    <source>
        <dbReference type="ARBA" id="ARBA00022884"/>
    </source>
</evidence>
<proteinExistence type="inferred from homology"/>
<accession>A0ABV0JJG3</accession>
<dbReference type="EMBL" id="JAMPKK010000005">
    <property type="protein sequence ID" value="MEP0863576.1"/>
    <property type="molecule type" value="Genomic_DNA"/>
</dbReference>
<evidence type="ECO:0000256" key="2">
    <source>
        <dbReference type="ARBA" id="ARBA00022730"/>
    </source>
</evidence>
<dbReference type="Pfam" id="PF01649">
    <property type="entry name" value="Ribosomal_S20p"/>
    <property type="match status" value="1"/>
</dbReference>
<evidence type="ECO:0000256" key="5">
    <source>
        <dbReference type="ARBA" id="ARBA00023274"/>
    </source>
</evidence>
<keyword evidence="4 7" id="KW-0689">Ribosomal protein</keyword>
<evidence type="ECO:0000313" key="10">
    <source>
        <dbReference type="Proteomes" id="UP001442494"/>
    </source>
</evidence>
<dbReference type="InterPro" id="IPR002583">
    <property type="entry name" value="Ribosomal_bS20"/>
</dbReference>